<dbReference type="PROSITE" id="PS51063">
    <property type="entry name" value="HTH_CRP_2"/>
    <property type="match status" value="1"/>
</dbReference>
<dbReference type="GO" id="GO:0006355">
    <property type="term" value="P:regulation of DNA-templated transcription"/>
    <property type="evidence" value="ECO:0007669"/>
    <property type="project" value="InterPro"/>
</dbReference>
<evidence type="ECO:0000256" key="2">
    <source>
        <dbReference type="ARBA" id="ARBA00023125"/>
    </source>
</evidence>
<dbReference type="Pfam" id="PF13545">
    <property type="entry name" value="HTH_Crp_2"/>
    <property type="match status" value="1"/>
</dbReference>
<organism evidence="5 6">
    <name type="scientific">Loktanella salsilacus</name>
    <dbReference type="NCBI Taxonomy" id="195913"/>
    <lineage>
        <taxon>Bacteria</taxon>
        <taxon>Pseudomonadati</taxon>
        <taxon>Pseudomonadota</taxon>
        <taxon>Alphaproteobacteria</taxon>
        <taxon>Rhodobacterales</taxon>
        <taxon>Roseobacteraceae</taxon>
        <taxon>Loktanella</taxon>
    </lineage>
</organism>
<dbReference type="GO" id="GO:0016301">
    <property type="term" value="F:kinase activity"/>
    <property type="evidence" value="ECO:0007669"/>
    <property type="project" value="UniProtKB-KW"/>
</dbReference>
<dbReference type="Proteomes" id="UP000199550">
    <property type="component" value="Unassembled WGS sequence"/>
</dbReference>
<reference evidence="5 6" key="1">
    <citation type="submission" date="2016-10" db="EMBL/GenBank/DDBJ databases">
        <authorList>
            <person name="de Groot N.N."/>
        </authorList>
    </citation>
    <scope>NUCLEOTIDE SEQUENCE [LARGE SCALE GENOMIC DNA]</scope>
    <source>
        <strain evidence="5 6">DSM 16199</strain>
    </source>
</reference>
<keyword evidence="6" id="KW-1185">Reference proteome</keyword>
<dbReference type="InterPro" id="IPR014710">
    <property type="entry name" value="RmlC-like_jellyroll"/>
</dbReference>
<proteinExistence type="predicted"/>
<feature type="domain" description="HTH crp-type" evidence="4">
    <location>
        <begin position="149"/>
        <end position="223"/>
    </location>
</feature>
<keyword evidence="1" id="KW-0805">Transcription regulation</keyword>
<evidence type="ECO:0000313" key="5">
    <source>
        <dbReference type="EMBL" id="SFL40154.1"/>
    </source>
</evidence>
<keyword evidence="3" id="KW-0804">Transcription</keyword>
<dbReference type="InterPro" id="IPR012318">
    <property type="entry name" value="HTH_CRP"/>
</dbReference>
<dbReference type="InterPro" id="IPR018490">
    <property type="entry name" value="cNMP-bd_dom_sf"/>
</dbReference>
<sequence length="242" mass="27145">MATPCSQCPLRRHPIFKPMSEQDVKAMQKFKVGELIIEAGTPLLIEGSNSPQLFTALRGMGLRYKTTLDGGRQIVNFIFPGDFIGLQAGVMGEMAHSVEASSKMTLCVFNRSEFWNFYKTHPERGFDITWLAAVEEHFLGEALTAVGRRSALEALSWALLRIFLRGEQMGLVHNRSMELPFRQQDLADAMGLSLVHTNKTLSKLRERQLANWSDGQLTINDLAKLAVIAKVELESIPQRPLM</sequence>
<dbReference type="SUPFAM" id="SSF46785">
    <property type="entry name" value="Winged helix' DNA-binding domain"/>
    <property type="match status" value="1"/>
</dbReference>
<dbReference type="SMART" id="SM00419">
    <property type="entry name" value="HTH_CRP"/>
    <property type="match status" value="1"/>
</dbReference>
<accession>A0A1I4HDB1</accession>
<dbReference type="Gene3D" id="1.10.10.10">
    <property type="entry name" value="Winged helix-like DNA-binding domain superfamily/Winged helix DNA-binding domain"/>
    <property type="match status" value="1"/>
</dbReference>
<evidence type="ECO:0000256" key="1">
    <source>
        <dbReference type="ARBA" id="ARBA00023015"/>
    </source>
</evidence>
<dbReference type="EMBL" id="FOTF01000017">
    <property type="protein sequence ID" value="SFL40154.1"/>
    <property type="molecule type" value="Genomic_DNA"/>
</dbReference>
<dbReference type="SUPFAM" id="SSF51206">
    <property type="entry name" value="cAMP-binding domain-like"/>
    <property type="match status" value="1"/>
</dbReference>
<dbReference type="InterPro" id="IPR000595">
    <property type="entry name" value="cNMP-bd_dom"/>
</dbReference>
<evidence type="ECO:0000256" key="3">
    <source>
        <dbReference type="ARBA" id="ARBA00023163"/>
    </source>
</evidence>
<gene>
    <name evidence="5" type="ORF">SAMN04488004_11738</name>
</gene>
<dbReference type="OrthoDB" id="7584044at2"/>
<protein>
    <submittedName>
        <fullName evidence="5">cAMP-binding domain of CRP or a regulatory subunit of cAMP-dependent protein kinases</fullName>
    </submittedName>
</protein>
<dbReference type="CDD" id="cd00038">
    <property type="entry name" value="CAP_ED"/>
    <property type="match status" value="1"/>
</dbReference>
<evidence type="ECO:0000259" key="4">
    <source>
        <dbReference type="PROSITE" id="PS51063"/>
    </source>
</evidence>
<dbReference type="InterPro" id="IPR036388">
    <property type="entry name" value="WH-like_DNA-bd_sf"/>
</dbReference>
<dbReference type="STRING" id="195913.SAMN04488004_11738"/>
<evidence type="ECO:0000313" key="6">
    <source>
        <dbReference type="Proteomes" id="UP000199550"/>
    </source>
</evidence>
<dbReference type="InterPro" id="IPR036390">
    <property type="entry name" value="WH_DNA-bd_sf"/>
</dbReference>
<keyword evidence="2" id="KW-0238">DNA-binding</keyword>
<keyword evidence="5" id="KW-0808">Transferase</keyword>
<dbReference type="Pfam" id="PF00027">
    <property type="entry name" value="cNMP_binding"/>
    <property type="match status" value="1"/>
</dbReference>
<dbReference type="RefSeq" id="WP_090190604.1">
    <property type="nucleotide sequence ID" value="NZ_FOTF01000017.1"/>
</dbReference>
<name>A0A1I4HDB1_9RHOB</name>
<keyword evidence="5" id="KW-0418">Kinase</keyword>
<dbReference type="GO" id="GO:0003677">
    <property type="term" value="F:DNA binding"/>
    <property type="evidence" value="ECO:0007669"/>
    <property type="project" value="UniProtKB-KW"/>
</dbReference>
<dbReference type="AlphaFoldDB" id="A0A1I4HDB1"/>
<dbReference type="Gene3D" id="2.60.120.10">
    <property type="entry name" value="Jelly Rolls"/>
    <property type="match status" value="1"/>
</dbReference>